<evidence type="ECO:0000313" key="3">
    <source>
        <dbReference type="Proteomes" id="UP000306585"/>
    </source>
</evidence>
<evidence type="ECO:0000313" key="2">
    <source>
        <dbReference type="EMBL" id="TLS65733.1"/>
    </source>
</evidence>
<dbReference type="EMBL" id="VBRY01000013">
    <property type="protein sequence ID" value="TLS65733.1"/>
    <property type="molecule type" value="Genomic_DNA"/>
</dbReference>
<dbReference type="Proteomes" id="UP000306585">
    <property type="component" value="Unassembled WGS sequence"/>
</dbReference>
<dbReference type="AlphaFoldDB" id="A0A5R9GMU0"/>
<protein>
    <submittedName>
        <fullName evidence="2">Uncharacterized protein</fullName>
    </submittedName>
</protein>
<feature type="transmembrane region" description="Helical" evidence="1">
    <location>
        <begin position="74"/>
        <end position="98"/>
    </location>
</feature>
<name>A0A5R9GMU0_9PROT</name>
<keyword evidence="1" id="KW-1133">Transmembrane helix</keyword>
<gene>
    <name evidence="2" type="ORF">FEF65_12230</name>
</gene>
<keyword evidence="1" id="KW-0812">Transmembrane</keyword>
<comment type="caution">
    <text evidence="2">The sequence shown here is derived from an EMBL/GenBank/DDBJ whole genome shotgun (WGS) entry which is preliminary data.</text>
</comment>
<accession>A0A5R9GMU0</accession>
<organism evidence="2 3">
    <name type="scientific">Mariprofundus erugo</name>
    <dbReference type="NCBI Taxonomy" id="2528639"/>
    <lineage>
        <taxon>Bacteria</taxon>
        <taxon>Pseudomonadati</taxon>
        <taxon>Pseudomonadota</taxon>
        <taxon>Candidatius Mariprofundia</taxon>
        <taxon>Mariprofundales</taxon>
        <taxon>Mariprofundaceae</taxon>
        <taxon>Mariprofundus</taxon>
    </lineage>
</organism>
<keyword evidence="1" id="KW-0472">Membrane</keyword>
<proteinExistence type="predicted"/>
<sequence length="107" mass="11834">MKICTSCGTETTSNKKLCNPCHRKKLTGTWKRQITIYATIMIVGAIMFYYAITQINGLPHSATEHGIPPMLRNLAAFGGLGVLGGLFGLALALFFNFLHRKNHHESK</sequence>
<evidence type="ECO:0000256" key="1">
    <source>
        <dbReference type="SAM" id="Phobius"/>
    </source>
</evidence>
<keyword evidence="3" id="KW-1185">Reference proteome</keyword>
<dbReference type="RefSeq" id="WP_138240112.1">
    <property type="nucleotide sequence ID" value="NZ_VBRY01000013.1"/>
</dbReference>
<reference evidence="2 3" key="1">
    <citation type="journal article" date="2019" name="Appl. Environ. Microbiol.">
        <title>Environmental Evidence and Genomic Insight of Iron-oxidizing Bacteria Preference Towards More Corrosion Resistant Stainless Steel at Higher Salinities.</title>
        <authorList>
            <person name="Garrison C.E."/>
            <person name="Price K.A."/>
            <person name="Field E.K."/>
        </authorList>
    </citation>
    <scope>NUCLEOTIDE SEQUENCE [LARGE SCALE GENOMIC DNA]</scope>
    <source>
        <strain evidence="2 3">P3</strain>
    </source>
</reference>
<feature type="transmembrane region" description="Helical" evidence="1">
    <location>
        <begin position="34"/>
        <end position="52"/>
    </location>
</feature>